<keyword evidence="2" id="KW-1133">Transmembrane helix</keyword>
<sequence length="52" mass="5911">MISRLYCKILFKLFVAISVSVLELILGSIKDVSKRGGEEKKQDSIKKITQKK</sequence>
<feature type="compositionally biased region" description="Basic and acidic residues" evidence="1">
    <location>
        <begin position="32"/>
        <end position="46"/>
    </location>
</feature>
<evidence type="ECO:0000256" key="2">
    <source>
        <dbReference type="SAM" id="Phobius"/>
    </source>
</evidence>
<organism evidence="3">
    <name type="scientific">viral metagenome</name>
    <dbReference type="NCBI Taxonomy" id="1070528"/>
    <lineage>
        <taxon>unclassified sequences</taxon>
        <taxon>metagenomes</taxon>
        <taxon>organismal metagenomes</taxon>
    </lineage>
</organism>
<keyword evidence="2" id="KW-0472">Membrane</keyword>
<accession>A0A6C0HJ06</accession>
<dbReference type="AlphaFoldDB" id="A0A6C0HJ06"/>
<feature type="transmembrane region" description="Helical" evidence="2">
    <location>
        <begin position="9"/>
        <end position="29"/>
    </location>
</feature>
<name>A0A6C0HJ06_9ZZZZ</name>
<evidence type="ECO:0000256" key="1">
    <source>
        <dbReference type="SAM" id="MobiDB-lite"/>
    </source>
</evidence>
<protein>
    <submittedName>
        <fullName evidence="3">Uncharacterized protein</fullName>
    </submittedName>
</protein>
<keyword evidence="2" id="KW-0812">Transmembrane</keyword>
<feature type="region of interest" description="Disordered" evidence="1">
    <location>
        <begin position="32"/>
        <end position="52"/>
    </location>
</feature>
<reference evidence="3" key="1">
    <citation type="journal article" date="2020" name="Nature">
        <title>Giant virus diversity and host interactions through global metagenomics.</title>
        <authorList>
            <person name="Schulz F."/>
            <person name="Roux S."/>
            <person name="Paez-Espino D."/>
            <person name="Jungbluth S."/>
            <person name="Walsh D.A."/>
            <person name="Denef V.J."/>
            <person name="McMahon K.D."/>
            <person name="Konstantinidis K.T."/>
            <person name="Eloe-Fadrosh E.A."/>
            <person name="Kyrpides N.C."/>
            <person name="Woyke T."/>
        </authorList>
    </citation>
    <scope>NUCLEOTIDE SEQUENCE</scope>
    <source>
        <strain evidence="3">GVMAG-M-3300023184-120</strain>
    </source>
</reference>
<evidence type="ECO:0000313" key="3">
    <source>
        <dbReference type="EMBL" id="QHT80424.1"/>
    </source>
</evidence>
<proteinExistence type="predicted"/>
<dbReference type="EMBL" id="MN739969">
    <property type="protein sequence ID" value="QHT80424.1"/>
    <property type="molecule type" value="Genomic_DNA"/>
</dbReference>